<name>A0A9K3GQB0_9EUKA</name>
<dbReference type="OrthoDB" id="294541at2759"/>
<gene>
    <name evidence="2" type="ORF">KIPB_013509</name>
</gene>
<keyword evidence="1" id="KW-0812">Transmembrane</keyword>
<keyword evidence="1" id="KW-0472">Membrane</keyword>
<keyword evidence="1" id="KW-1133">Transmembrane helix</keyword>
<comment type="caution">
    <text evidence="2">The sequence shown here is derived from an EMBL/GenBank/DDBJ whole genome shotgun (WGS) entry which is preliminary data.</text>
</comment>
<feature type="transmembrane region" description="Helical" evidence="1">
    <location>
        <begin position="110"/>
        <end position="128"/>
    </location>
</feature>
<feature type="transmembrane region" description="Helical" evidence="1">
    <location>
        <begin position="6"/>
        <end position="29"/>
    </location>
</feature>
<organism evidence="2 3">
    <name type="scientific">Kipferlia bialata</name>
    <dbReference type="NCBI Taxonomy" id="797122"/>
    <lineage>
        <taxon>Eukaryota</taxon>
        <taxon>Metamonada</taxon>
        <taxon>Carpediemonas-like organisms</taxon>
        <taxon>Kipferlia</taxon>
    </lineage>
</organism>
<evidence type="ECO:0000256" key="1">
    <source>
        <dbReference type="SAM" id="Phobius"/>
    </source>
</evidence>
<feature type="transmembrane region" description="Helical" evidence="1">
    <location>
        <begin position="168"/>
        <end position="184"/>
    </location>
</feature>
<keyword evidence="3" id="KW-1185">Reference proteome</keyword>
<protein>
    <recommendedName>
        <fullName evidence="4">Amino acid transporter transmembrane domain-containing protein</fullName>
    </recommendedName>
</protein>
<dbReference type="EMBL" id="BDIP01006459">
    <property type="protein sequence ID" value="GIQ90641.1"/>
    <property type="molecule type" value="Genomic_DNA"/>
</dbReference>
<evidence type="ECO:0008006" key="4">
    <source>
        <dbReference type="Google" id="ProtNLM"/>
    </source>
</evidence>
<feature type="non-terminal residue" evidence="2">
    <location>
        <position position="1"/>
    </location>
</feature>
<dbReference type="AlphaFoldDB" id="A0A9K3GQB0"/>
<proteinExistence type="predicted"/>
<dbReference type="Proteomes" id="UP000265618">
    <property type="component" value="Unassembled WGS sequence"/>
</dbReference>
<dbReference type="PANTHER" id="PTHR16189">
    <property type="entry name" value="TRANSMEMBRANE PROTEIN 104-RELATED"/>
    <property type="match status" value="1"/>
</dbReference>
<reference evidence="2 3" key="1">
    <citation type="journal article" date="2018" name="PLoS ONE">
        <title>The draft genome of Kipferlia bialata reveals reductive genome evolution in fornicate parasites.</title>
        <authorList>
            <person name="Tanifuji G."/>
            <person name="Takabayashi S."/>
            <person name="Kume K."/>
            <person name="Takagi M."/>
            <person name="Nakayama T."/>
            <person name="Kamikawa R."/>
            <person name="Inagaki Y."/>
            <person name="Hashimoto T."/>
        </authorList>
    </citation>
    <scope>NUCLEOTIDE SEQUENCE [LARGE SCALE GENOMIC DNA]</scope>
    <source>
        <strain evidence="2">NY0173</strain>
    </source>
</reference>
<sequence length="208" mass="22488">GVGILTLPLAVAEAGIGLTTCVMCVIAFLSSMAMKYLTIAVARVGALRRYDMSVGYGGVTSKRSLLEDVDASTPEQGPVKGRTPDFDICDDEIHEVTAMMKIVCGSGPRNVYFGALLAYLFVTLWSYASVFSQSASSYIPLPGVTSAGQCVWADRGETGWSAQCETSYAVYTLLFGLVTVWMACKEMSETVVIQSSSRYVYNTLYFCM</sequence>
<evidence type="ECO:0000313" key="2">
    <source>
        <dbReference type="EMBL" id="GIQ90641.1"/>
    </source>
</evidence>
<accession>A0A9K3GQB0</accession>
<evidence type="ECO:0000313" key="3">
    <source>
        <dbReference type="Proteomes" id="UP000265618"/>
    </source>
</evidence>